<dbReference type="Pfam" id="PF02070">
    <property type="entry name" value="NMU"/>
    <property type="match status" value="1"/>
</dbReference>
<dbReference type="Ensembl" id="ENSNMLT00000039836.1">
    <property type="protein sequence ID" value="ENSNMLP00000035761.1"/>
    <property type="gene ID" value="ENSNMLG00000022201.1"/>
</dbReference>
<dbReference type="Proteomes" id="UP000694523">
    <property type="component" value="Unplaced"/>
</dbReference>
<dbReference type="SMART" id="SM00084">
    <property type="entry name" value="NMU"/>
    <property type="match status" value="1"/>
</dbReference>
<dbReference type="AlphaFoldDB" id="A0A8C6UK65"/>
<dbReference type="InterPro" id="IPR008200">
    <property type="entry name" value="NMU_C"/>
</dbReference>
<name>A0A8C6UK65_9GOBI</name>
<dbReference type="GO" id="GO:0006940">
    <property type="term" value="P:regulation of smooth muscle contraction"/>
    <property type="evidence" value="ECO:0007669"/>
    <property type="project" value="InterPro"/>
</dbReference>
<proteinExistence type="predicted"/>
<reference evidence="2" key="1">
    <citation type="submission" date="2025-08" db="UniProtKB">
        <authorList>
            <consortium name="Ensembl"/>
        </authorList>
    </citation>
    <scope>IDENTIFICATION</scope>
</reference>
<feature type="domain" description="Neuromedin U C-terminal" evidence="1">
    <location>
        <begin position="49"/>
        <end position="73"/>
    </location>
</feature>
<evidence type="ECO:0000313" key="2">
    <source>
        <dbReference type="Ensembl" id="ENSNMLP00000035761.1"/>
    </source>
</evidence>
<protein>
    <recommendedName>
        <fullName evidence="1">Neuromedin U C-terminal domain-containing protein</fullName>
    </recommendedName>
</protein>
<evidence type="ECO:0000313" key="3">
    <source>
        <dbReference type="Proteomes" id="UP000694523"/>
    </source>
</evidence>
<sequence>MFWKSNCGPSCCEARVLTTVPILCTDNNILILQLILGPVPHIPPYLISHSLCADLQGPGGIQSRGYFLYRPRNGRRSSEYD</sequence>
<organism evidence="2 3">
    <name type="scientific">Neogobius melanostomus</name>
    <name type="common">round goby</name>
    <dbReference type="NCBI Taxonomy" id="47308"/>
    <lineage>
        <taxon>Eukaryota</taxon>
        <taxon>Metazoa</taxon>
        <taxon>Chordata</taxon>
        <taxon>Craniata</taxon>
        <taxon>Vertebrata</taxon>
        <taxon>Euteleostomi</taxon>
        <taxon>Actinopterygii</taxon>
        <taxon>Neopterygii</taxon>
        <taxon>Teleostei</taxon>
        <taxon>Neoteleostei</taxon>
        <taxon>Acanthomorphata</taxon>
        <taxon>Gobiaria</taxon>
        <taxon>Gobiiformes</taxon>
        <taxon>Gobioidei</taxon>
        <taxon>Gobiidae</taxon>
        <taxon>Benthophilinae</taxon>
        <taxon>Neogobiini</taxon>
        <taxon>Neogobius</taxon>
    </lineage>
</organism>
<keyword evidence="3" id="KW-1185">Reference proteome</keyword>
<accession>A0A8C6UK65</accession>
<reference evidence="2" key="2">
    <citation type="submission" date="2025-09" db="UniProtKB">
        <authorList>
            <consortium name="Ensembl"/>
        </authorList>
    </citation>
    <scope>IDENTIFICATION</scope>
</reference>
<evidence type="ECO:0000259" key="1">
    <source>
        <dbReference type="SMART" id="SM00084"/>
    </source>
</evidence>